<protein>
    <recommendedName>
        <fullName evidence="3">DUF2303 family protein</fullName>
    </recommendedName>
</protein>
<dbReference type="OrthoDB" id="3598762at2"/>
<proteinExistence type="predicted"/>
<dbReference type="Proteomes" id="UP000071859">
    <property type="component" value="Unassembled WGS sequence"/>
</dbReference>
<evidence type="ECO:0000313" key="1">
    <source>
        <dbReference type="EMBL" id="SAK53211.1"/>
    </source>
</evidence>
<name>A0A158A5U2_9BURK</name>
<dbReference type="RefSeq" id="WP_062603307.1">
    <property type="nucleotide sequence ID" value="NZ_FCOX02000004.1"/>
</dbReference>
<comment type="caution">
    <text evidence="1">The sequence shown here is derived from an EMBL/GenBank/DDBJ whole genome shotgun (WGS) entry which is preliminary data.</text>
</comment>
<keyword evidence="2" id="KW-1185">Reference proteome</keyword>
<sequence length="285" mass="32341">MELTEHDNFAETLAREIKQPIDIGSNKDAAKTRIALPPGWHLEEKDDSKLLPTPLRKYAKVRVRDTESFIEYMKRHGSLTDSTVWCLADYTQGRIAFTGIVNDHGEDADKAAWRDHLVHFSPAFSEEWNRWTGFHKKPMSQTDFASFIEDNLRDIASVEGSGLPTGSAMLEMALSFEATQDMRFKSAIRLSNGGVNLSFVQDDDAQTLQKMAVFERFAIGIPVFWSGDPYQVDARLRYRVRDGKLNFWYELVRTDKILEAASSTVIATIKDKTGAPFFFGEPFIS</sequence>
<dbReference type="InterPro" id="IPR019276">
    <property type="entry name" value="DUF2303"/>
</dbReference>
<accession>A0A158A5U2</accession>
<organism evidence="1 2">
    <name type="scientific">Caballeronia calidae</name>
    <dbReference type="NCBI Taxonomy" id="1777139"/>
    <lineage>
        <taxon>Bacteria</taxon>
        <taxon>Pseudomonadati</taxon>
        <taxon>Pseudomonadota</taxon>
        <taxon>Betaproteobacteria</taxon>
        <taxon>Burkholderiales</taxon>
        <taxon>Burkholderiaceae</taxon>
        <taxon>Caballeronia</taxon>
    </lineage>
</organism>
<dbReference type="Pfam" id="PF10065">
    <property type="entry name" value="DUF2303"/>
    <property type="match status" value="1"/>
</dbReference>
<evidence type="ECO:0000313" key="2">
    <source>
        <dbReference type="Proteomes" id="UP000071859"/>
    </source>
</evidence>
<reference evidence="1" key="1">
    <citation type="submission" date="2016-01" db="EMBL/GenBank/DDBJ databases">
        <authorList>
            <person name="Peeters C."/>
        </authorList>
    </citation>
    <scope>NUCLEOTIDE SEQUENCE</scope>
    <source>
        <strain evidence="1">LMG 29321</strain>
    </source>
</reference>
<evidence type="ECO:0008006" key="3">
    <source>
        <dbReference type="Google" id="ProtNLM"/>
    </source>
</evidence>
<dbReference type="EMBL" id="FCOX02000004">
    <property type="protein sequence ID" value="SAK53211.1"/>
    <property type="molecule type" value="Genomic_DNA"/>
</dbReference>
<dbReference type="AlphaFoldDB" id="A0A158A5U2"/>
<gene>
    <name evidence="1" type="ORF">AWB78_01304</name>
</gene>